<sequence>MSSESSFETPPPEPALSTPHLKAHDDFNTIDADQTLSSIAEKKQPSVFDIAQDMQEQLKKASEFLDKNDKEMNERIDGLLKTIDHIHKSSD</sequence>
<dbReference type="eggNOG" id="ENOG502QYJ2">
    <property type="taxonomic scope" value="Eukaryota"/>
</dbReference>
<gene>
    <name evidence="2" type="ORF">SPAPADRAFT_59097</name>
</gene>
<reference evidence="2 3" key="1">
    <citation type="journal article" date="2011" name="Proc. Natl. Acad. Sci. U.S.A.">
        <title>Comparative genomics of xylose-fermenting fungi for enhanced biofuel production.</title>
        <authorList>
            <person name="Wohlbach D.J."/>
            <person name="Kuo A."/>
            <person name="Sato T.K."/>
            <person name="Potts K.M."/>
            <person name="Salamov A.A."/>
            <person name="LaButti K.M."/>
            <person name="Sun H."/>
            <person name="Clum A."/>
            <person name="Pangilinan J.L."/>
            <person name="Lindquist E.A."/>
            <person name="Lucas S."/>
            <person name="Lapidus A."/>
            <person name="Jin M."/>
            <person name="Gunawan C."/>
            <person name="Balan V."/>
            <person name="Dale B.E."/>
            <person name="Jeffries T.W."/>
            <person name="Zinkel R."/>
            <person name="Barry K.W."/>
            <person name="Grigoriev I.V."/>
            <person name="Gasch A.P."/>
        </authorList>
    </citation>
    <scope>NUCLEOTIDE SEQUENCE [LARGE SCALE GENOMIC DNA]</scope>
    <source>
        <strain evidence="3">NRRL Y-27907 / 11-Y1</strain>
    </source>
</reference>
<dbReference type="KEGG" id="spaa:SPAPADRAFT_59097"/>
<proteinExistence type="predicted"/>
<evidence type="ECO:0000313" key="2">
    <source>
        <dbReference type="EMBL" id="EGW33734.1"/>
    </source>
</evidence>
<dbReference type="EMBL" id="GL996500">
    <property type="protein sequence ID" value="EGW33734.1"/>
    <property type="molecule type" value="Genomic_DNA"/>
</dbReference>
<dbReference type="InParanoid" id="G3AIL9"/>
<dbReference type="Proteomes" id="UP000000709">
    <property type="component" value="Unassembled WGS sequence"/>
</dbReference>
<dbReference type="GeneID" id="18872771"/>
<dbReference type="HOGENOM" id="CLU_2428448_0_0_1"/>
<feature type="region of interest" description="Disordered" evidence="1">
    <location>
        <begin position="1"/>
        <end position="21"/>
    </location>
</feature>
<protein>
    <submittedName>
        <fullName evidence="2">Uncharacterized protein</fullName>
    </submittedName>
</protein>
<dbReference type="RefSeq" id="XP_007373318.1">
    <property type="nucleotide sequence ID" value="XM_007373256.1"/>
</dbReference>
<dbReference type="OrthoDB" id="4094942at2759"/>
<evidence type="ECO:0000256" key="1">
    <source>
        <dbReference type="SAM" id="MobiDB-lite"/>
    </source>
</evidence>
<organism evidence="3">
    <name type="scientific">Spathaspora passalidarum (strain NRRL Y-27907 / 11-Y1)</name>
    <dbReference type="NCBI Taxonomy" id="619300"/>
    <lineage>
        <taxon>Eukaryota</taxon>
        <taxon>Fungi</taxon>
        <taxon>Dikarya</taxon>
        <taxon>Ascomycota</taxon>
        <taxon>Saccharomycotina</taxon>
        <taxon>Pichiomycetes</taxon>
        <taxon>Debaryomycetaceae</taxon>
        <taxon>Spathaspora</taxon>
    </lineage>
</organism>
<accession>G3AIL9</accession>
<name>G3AIL9_SPAPN</name>
<keyword evidence="3" id="KW-1185">Reference proteome</keyword>
<dbReference type="AlphaFoldDB" id="G3AIL9"/>
<evidence type="ECO:0000313" key="3">
    <source>
        <dbReference type="Proteomes" id="UP000000709"/>
    </source>
</evidence>